<dbReference type="KEGG" id="rpc:RPC_3575"/>
<sequence>MTPKGGKSSQKILESAFKCIALRGCNNVTLREIADEAGVALSQLHYYYKNKDGLFNEVLKGMRERYSDGLAAKLSKSATRAAKIRDIIDYNRELLRNQTDLYRNFLEFFNIAMRSDEFGCDVNQFIEDIAAAISVHLSADLADAATSRRSENDALARMILASSFGIAMQYLLNRESANILAGFDILAASLDPARRHPEPA</sequence>
<dbReference type="GO" id="GO:0003677">
    <property type="term" value="F:DNA binding"/>
    <property type="evidence" value="ECO:0007669"/>
    <property type="project" value="UniProtKB-UniRule"/>
</dbReference>
<keyword evidence="2 4" id="KW-0238">DNA-binding</keyword>
<dbReference type="InterPro" id="IPR009057">
    <property type="entry name" value="Homeodomain-like_sf"/>
</dbReference>
<dbReference type="PANTHER" id="PTHR47506:SF6">
    <property type="entry name" value="HTH-TYPE TRANSCRIPTIONAL REPRESSOR NEMR"/>
    <property type="match status" value="1"/>
</dbReference>
<dbReference type="PANTHER" id="PTHR47506">
    <property type="entry name" value="TRANSCRIPTIONAL REGULATORY PROTEIN"/>
    <property type="match status" value="1"/>
</dbReference>
<accession>Q210S3</accession>
<evidence type="ECO:0000256" key="4">
    <source>
        <dbReference type="PROSITE-ProRule" id="PRU00335"/>
    </source>
</evidence>
<dbReference type="InterPro" id="IPR001647">
    <property type="entry name" value="HTH_TetR"/>
</dbReference>
<dbReference type="eggNOG" id="COG1309">
    <property type="taxonomic scope" value="Bacteria"/>
</dbReference>
<evidence type="ECO:0000313" key="6">
    <source>
        <dbReference type="EMBL" id="ABD89113.1"/>
    </source>
</evidence>
<dbReference type="SUPFAM" id="SSF48498">
    <property type="entry name" value="Tetracyclin repressor-like, C-terminal domain"/>
    <property type="match status" value="1"/>
</dbReference>
<proteinExistence type="predicted"/>
<evidence type="ECO:0000256" key="2">
    <source>
        <dbReference type="ARBA" id="ARBA00023125"/>
    </source>
</evidence>
<name>Q210S3_RHOPB</name>
<feature type="domain" description="HTH tetR-type" evidence="5">
    <location>
        <begin position="6"/>
        <end position="66"/>
    </location>
</feature>
<keyword evidence="3" id="KW-0804">Transcription</keyword>
<dbReference type="EMBL" id="CP000301">
    <property type="protein sequence ID" value="ABD89113.1"/>
    <property type="molecule type" value="Genomic_DNA"/>
</dbReference>
<dbReference type="STRING" id="316056.RPC_3575"/>
<reference evidence="6" key="1">
    <citation type="submission" date="2006-03" db="EMBL/GenBank/DDBJ databases">
        <title>Complete sequence of Rhodopseudomonas palustris BisB18.</title>
        <authorList>
            <consortium name="US DOE Joint Genome Institute"/>
            <person name="Copeland A."/>
            <person name="Lucas S."/>
            <person name="Lapidus A."/>
            <person name="Barry K."/>
            <person name="Detter J.C."/>
            <person name="Glavina del Rio T."/>
            <person name="Hammon N."/>
            <person name="Israni S."/>
            <person name="Dalin E."/>
            <person name="Tice H."/>
            <person name="Pitluck S."/>
            <person name="Chain P."/>
            <person name="Malfatti S."/>
            <person name="Shin M."/>
            <person name="Vergez L."/>
            <person name="Schmutz J."/>
            <person name="Larimer F."/>
            <person name="Land M."/>
            <person name="Hauser L."/>
            <person name="Pelletier D.A."/>
            <person name="Kyrpides N."/>
            <person name="Anderson I."/>
            <person name="Oda Y."/>
            <person name="Harwood C.S."/>
            <person name="Richardson P."/>
        </authorList>
    </citation>
    <scope>NUCLEOTIDE SEQUENCE [LARGE SCALE GENOMIC DNA]</scope>
    <source>
        <strain evidence="6">BisB18</strain>
    </source>
</reference>
<evidence type="ECO:0000256" key="3">
    <source>
        <dbReference type="ARBA" id="ARBA00023163"/>
    </source>
</evidence>
<gene>
    <name evidence="6" type="ordered locus">RPC_3575</name>
</gene>
<dbReference type="AlphaFoldDB" id="Q210S3"/>
<feature type="DNA-binding region" description="H-T-H motif" evidence="4">
    <location>
        <begin position="29"/>
        <end position="48"/>
    </location>
</feature>
<organism evidence="6">
    <name type="scientific">Rhodopseudomonas palustris (strain BisB18)</name>
    <dbReference type="NCBI Taxonomy" id="316056"/>
    <lineage>
        <taxon>Bacteria</taxon>
        <taxon>Pseudomonadati</taxon>
        <taxon>Pseudomonadota</taxon>
        <taxon>Alphaproteobacteria</taxon>
        <taxon>Hyphomicrobiales</taxon>
        <taxon>Nitrobacteraceae</taxon>
        <taxon>Rhodopseudomonas</taxon>
    </lineage>
</organism>
<dbReference type="PROSITE" id="PS50977">
    <property type="entry name" value="HTH_TETR_2"/>
    <property type="match status" value="1"/>
</dbReference>
<evidence type="ECO:0000256" key="1">
    <source>
        <dbReference type="ARBA" id="ARBA00023015"/>
    </source>
</evidence>
<evidence type="ECO:0000259" key="5">
    <source>
        <dbReference type="PROSITE" id="PS50977"/>
    </source>
</evidence>
<dbReference type="Gene3D" id="1.10.357.10">
    <property type="entry name" value="Tetracycline Repressor, domain 2"/>
    <property type="match status" value="1"/>
</dbReference>
<dbReference type="PRINTS" id="PR00455">
    <property type="entry name" value="HTHTETR"/>
</dbReference>
<dbReference type="InterPro" id="IPR036271">
    <property type="entry name" value="Tet_transcr_reg_TetR-rel_C_sf"/>
</dbReference>
<keyword evidence="1" id="KW-0805">Transcription regulation</keyword>
<dbReference type="HOGENOM" id="CLU_069356_15_11_5"/>
<dbReference type="Pfam" id="PF00440">
    <property type="entry name" value="TetR_N"/>
    <property type="match status" value="1"/>
</dbReference>
<dbReference type="SUPFAM" id="SSF46689">
    <property type="entry name" value="Homeodomain-like"/>
    <property type="match status" value="1"/>
</dbReference>
<protein>
    <submittedName>
        <fullName evidence="6">Transcriptional regulator, TetR family</fullName>
    </submittedName>
</protein>